<protein>
    <submittedName>
        <fullName evidence="2">Uncharacterized protein</fullName>
    </submittedName>
</protein>
<sequence>MASSRSSGRSPFLAYSSTAAPTHGHSSFPKYTPAATDHYGLEDDPEYLVMRAALGLFFSWVDLMDTLSDEMRLSRSAYLMLLEDARSKIISQSLRNREIFSNADRHLVDSGPPVDC</sequence>
<dbReference type="AlphaFoldDB" id="A0AAV3NV18"/>
<dbReference type="Proteomes" id="UP001454036">
    <property type="component" value="Unassembled WGS sequence"/>
</dbReference>
<feature type="compositionally biased region" description="Polar residues" evidence="1">
    <location>
        <begin position="1"/>
        <end position="20"/>
    </location>
</feature>
<gene>
    <name evidence="2" type="ORF">LIER_03852</name>
</gene>
<evidence type="ECO:0000313" key="3">
    <source>
        <dbReference type="Proteomes" id="UP001454036"/>
    </source>
</evidence>
<accession>A0AAV3NV18</accession>
<reference evidence="2 3" key="1">
    <citation type="submission" date="2024-01" db="EMBL/GenBank/DDBJ databases">
        <title>The complete chloroplast genome sequence of Lithospermum erythrorhizon: insights into the phylogenetic relationship among Boraginaceae species and the maternal lineages of purple gromwells.</title>
        <authorList>
            <person name="Okada T."/>
            <person name="Watanabe K."/>
        </authorList>
    </citation>
    <scope>NUCLEOTIDE SEQUENCE [LARGE SCALE GENOMIC DNA]</scope>
</reference>
<name>A0AAV3NV18_LITER</name>
<evidence type="ECO:0000256" key="1">
    <source>
        <dbReference type="SAM" id="MobiDB-lite"/>
    </source>
</evidence>
<keyword evidence="3" id="KW-1185">Reference proteome</keyword>
<organism evidence="2 3">
    <name type="scientific">Lithospermum erythrorhizon</name>
    <name type="common">Purple gromwell</name>
    <name type="synonym">Lithospermum officinale var. erythrorhizon</name>
    <dbReference type="NCBI Taxonomy" id="34254"/>
    <lineage>
        <taxon>Eukaryota</taxon>
        <taxon>Viridiplantae</taxon>
        <taxon>Streptophyta</taxon>
        <taxon>Embryophyta</taxon>
        <taxon>Tracheophyta</taxon>
        <taxon>Spermatophyta</taxon>
        <taxon>Magnoliopsida</taxon>
        <taxon>eudicotyledons</taxon>
        <taxon>Gunneridae</taxon>
        <taxon>Pentapetalae</taxon>
        <taxon>asterids</taxon>
        <taxon>lamiids</taxon>
        <taxon>Boraginales</taxon>
        <taxon>Boraginaceae</taxon>
        <taxon>Boraginoideae</taxon>
        <taxon>Lithospermeae</taxon>
        <taxon>Lithospermum</taxon>
    </lineage>
</organism>
<evidence type="ECO:0000313" key="2">
    <source>
        <dbReference type="EMBL" id="GAA0143089.1"/>
    </source>
</evidence>
<feature type="region of interest" description="Disordered" evidence="1">
    <location>
        <begin position="1"/>
        <end position="27"/>
    </location>
</feature>
<dbReference type="EMBL" id="BAABME010000474">
    <property type="protein sequence ID" value="GAA0143089.1"/>
    <property type="molecule type" value="Genomic_DNA"/>
</dbReference>
<proteinExistence type="predicted"/>
<comment type="caution">
    <text evidence="2">The sequence shown here is derived from an EMBL/GenBank/DDBJ whole genome shotgun (WGS) entry which is preliminary data.</text>
</comment>